<name>A0AAP8NJK3_9BACT</name>
<protein>
    <recommendedName>
        <fullName evidence="1">DUF4145 domain-containing protein</fullName>
    </recommendedName>
</protein>
<evidence type="ECO:0000313" key="2">
    <source>
        <dbReference type="EMBL" id="PNC53364.1"/>
    </source>
</evidence>
<feature type="domain" description="DUF4145" evidence="1">
    <location>
        <begin position="131"/>
        <end position="205"/>
    </location>
</feature>
<dbReference type="InterPro" id="IPR025285">
    <property type="entry name" value="DUF4145"/>
</dbReference>
<reference evidence="2 3" key="1">
    <citation type="journal article" date="2017" name="BMC Genomics">
        <title>Genome sequencing of 39 Akkermansia muciniphila isolates reveals its population structure, genomic and functional diverisity, and global distribution in mammalian gut microbiotas.</title>
        <authorList>
            <person name="Guo X."/>
            <person name="Li S."/>
            <person name="Zhang J."/>
            <person name="Wu F."/>
            <person name="Li X."/>
            <person name="Wu D."/>
            <person name="Zhang M."/>
            <person name="Ou Z."/>
            <person name="Jie Z."/>
            <person name="Yan Q."/>
            <person name="Li P."/>
            <person name="Yi J."/>
            <person name="Peng Y."/>
        </authorList>
    </citation>
    <scope>NUCLEOTIDE SEQUENCE [LARGE SCALE GENOMIC DNA]</scope>
    <source>
        <strain evidence="2 3">GP43</strain>
    </source>
</reference>
<dbReference type="Proteomes" id="UP000235914">
    <property type="component" value="Unassembled WGS sequence"/>
</dbReference>
<evidence type="ECO:0000313" key="3">
    <source>
        <dbReference type="Proteomes" id="UP000235914"/>
    </source>
</evidence>
<dbReference type="Pfam" id="PF13643">
    <property type="entry name" value="DUF4145"/>
    <property type="match status" value="1"/>
</dbReference>
<organism evidence="2 3">
    <name type="scientific">Akkermansia muciniphila</name>
    <dbReference type="NCBI Taxonomy" id="239935"/>
    <lineage>
        <taxon>Bacteria</taxon>
        <taxon>Pseudomonadati</taxon>
        <taxon>Verrucomicrobiota</taxon>
        <taxon>Verrucomicrobiia</taxon>
        <taxon>Verrucomicrobiales</taxon>
        <taxon>Akkermansiaceae</taxon>
        <taxon>Akkermansia</taxon>
    </lineage>
</organism>
<gene>
    <name evidence="2" type="ORF">CXU09_11765</name>
</gene>
<sequence>MDKKMMKALCGTCGIETNCEVIISESSRSDGDYEYPDEVVLLVTKCLGCNKCTVSRVTICDSDMYFDENGKLVCPQTTKIIYPKYYNKNISREKFIESFKTKIEELDSCCPSEILLILRECLYAYEFRLNTLSTVGLRMIVDSVCQEKEKSGEIPKAKRDDLLEKGYINKEQKAILEKIVDYGNDAAHKFNPLKNNDIEICFDVIEILLKNIYHLPKIKNKLPESKRNKR</sequence>
<comment type="caution">
    <text evidence="2">The sequence shown here is derived from an EMBL/GenBank/DDBJ whole genome shotgun (WGS) entry which is preliminary data.</text>
</comment>
<accession>A0AAP8NJK3</accession>
<proteinExistence type="predicted"/>
<dbReference type="RefSeq" id="WP_102736175.1">
    <property type="nucleotide sequence ID" value="NZ_PJKN01000008.1"/>
</dbReference>
<dbReference type="AlphaFoldDB" id="A0AAP8NJK3"/>
<dbReference type="EMBL" id="PJKN01000008">
    <property type="protein sequence ID" value="PNC53364.1"/>
    <property type="molecule type" value="Genomic_DNA"/>
</dbReference>
<evidence type="ECO:0000259" key="1">
    <source>
        <dbReference type="Pfam" id="PF13643"/>
    </source>
</evidence>